<comment type="caution">
    <text evidence="3">The sequence shown here is derived from an EMBL/GenBank/DDBJ whole genome shotgun (WGS) entry which is preliminary data.</text>
</comment>
<feature type="region of interest" description="Disordered" evidence="1">
    <location>
        <begin position="1461"/>
        <end position="1676"/>
    </location>
</feature>
<feature type="compositionally biased region" description="Basic and acidic residues" evidence="1">
    <location>
        <begin position="1477"/>
        <end position="1489"/>
    </location>
</feature>
<dbReference type="Pfam" id="PF13450">
    <property type="entry name" value="NAD_binding_8"/>
    <property type="match status" value="1"/>
</dbReference>
<feature type="compositionally biased region" description="Basic and acidic residues" evidence="1">
    <location>
        <begin position="286"/>
        <end position="297"/>
    </location>
</feature>
<feature type="compositionally biased region" description="Low complexity" evidence="1">
    <location>
        <begin position="1233"/>
        <end position="1254"/>
    </location>
</feature>
<dbReference type="Pfam" id="PF01593">
    <property type="entry name" value="Amino_oxidase"/>
    <property type="match status" value="2"/>
</dbReference>
<feature type="compositionally biased region" description="Basic and acidic residues" evidence="1">
    <location>
        <begin position="1550"/>
        <end position="1590"/>
    </location>
</feature>
<feature type="region of interest" description="Disordered" evidence="1">
    <location>
        <begin position="1345"/>
        <end position="1410"/>
    </location>
</feature>
<dbReference type="Gene3D" id="3.90.660.10">
    <property type="match status" value="1"/>
</dbReference>
<feature type="compositionally biased region" description="Low complexity" evidence="1">
    <location>
        <begin position="1771"/>
        <end position="1789"/>
    </location>
</feature>
<feature type="compositionally biased region" description="Low complexity" evidence="1">
    <location>
        <begin position="348"/>
        <end position="360"/>
    </location>
</feature>
<dbReference type="GO" id="GO:0032259">
    <property type="term" value="P:methylation"/>
    <property type="evidence" value="ECO:0007669"/>
    <property type="project" value="UniProtKB-KW"/>
</dbReference>
<feature type="region of interest" description="Disordered" evidence="1">
    <location>
        <begin position="760"/>
        <end position="814"/>
    </location>
</feature>
<dbReference type="Gene3D" id="3.50.50.60">
    <property type="entry name" value="FAD/NAD(P)-binding domain"/>
    <property type="match status" value="2"/>
</dbReference>
<feature type="compositionally biased region" description="Basic and acidic residues" evidence="1">
    <location>
        <begin position="1208"/>
        <end position="1220"/>
    </location>
</feature>
<dbReference type="InterPro" id="IPR002937">
    <property type="entry name" value="Amino_oxidase"/>
</dbReference>
<feature type="compositionally biased region" description="Basic and acidic residues" evidence="1">
    <location>
        <begin position="702"/>
        <end position="720"/>
    </location>
</feature>
<feature type="compositionally biased region" description="Acidic residues" evidence="1">
    <location>
        <begin position="1842"/>
        <end position="1852"/>
    </location>
</feature>
<dbReference type="VEuPathDB" id="ToxoDB:TGFOU_275420A"/>
<feature type="region of interest" description="Disordered" evidence="1">
    <location>
        <begin position="493"/>
        <end position="535"/>
    </location>
</feature>
<feature type="compositionally biased region" description="Basic and acidic residues" evidence="1">
    <location>
        <begin position="1385"/>
        <end position="1399"/>
    </location>
</feature>
<feature type="region of interest" description="Disordered" evidence="1">
    <location>
        <begin position="1194"/>
        <end position="1268"/>
    </location>
</feature>
<organism evidence="3 4">
    <name type="scientific">Toxoplasma gondii FOU</name>
    <dbReference type="NCBI Taxonomy" id="943167"/>
    <lineage>
        <taxon>Eukaryota</taxon>
        <taxon>Sar</taxon>
        <taxon>Alveolata</taxon>
        <taxon>Apicomplexa</taxon>
        <taxon>Conoidasida</taxon>
        <taxon>Coccidia</taxon>
        <taxon>Eucoccidiorida</taxon>
        <taxon>Eimeriorina</taxon>
        <taxon>Sarcocystidae</taxon>
        <taxon>Toxoplasma</taxon>
    </lineage>
</organism>
<evidence type="ECO:0000259" key="2">
    <source>
        <dbReference type="Pfam" id="PF01593"/>
    </source>
</evidence>
<feature type="compositionally biased region" description="Acidic residues" evidence="1">
    <location>
        <begin position="1463"/>
        <end position="1476"/>
    </location>
</feature>
<dbReference type="GO" id="GO:0016491">
    <property type="term" value="F:oxidoreductase activity"/>
    <property type="evidence" value="ECO:0007669"/>
    <property type="project" value="UniProtKB-KW"/>
</dbReference>
<feature type="compositionally biased region" description="Basic residues" evidence="1">
    <location>
        <begin position="1881"/>
        <end position="1895"/>
    </location>
</feature>
<evidence type="ECO:0000313" key="4">
    <source>
        <dbReference type="Proteomes" id="UP000028838"/>
    </source>
</evidence>
<protein>
    <submittedName>
        <fullName evidence="3">Histone lysine-specific demethylase LSD1/BHC110/KDMA1A</fullName>
        <ecNumber evidence="3">1.5.3.-</ecNumber>
    </submittedName>
</protein>
<accession>A0A086JJT7</accession>
<feature type="compositionally biased region" description="Low complexity" evidence="1">
    <location>
        <begin position="80"/>
        <end position="95"/>
    </location>
</feature>
<feature type="region of interest" description="Disordered" evidence="1">
    <location>
        <begin position="1116"/>
        <end position="1169"/>
    </location>
</feature>
<feature type="compositionally biased region" description="Basic and acidic residues" evidence="1">
    <location>
        <begin position="227"/>
        <end position="240"/>
    </location>
</feature>
<feature type="region of interest" description="Disordered" evidence="1">
    <location>
        <begin position="56"/>
        <end position="111"/>
    </location>
</feature>
<proteinExistence type="predicted"/>
<evidence type="ECO:0000256" key="1">
    <source>
        <dbReference type="SAM" id="MobiDB-lite"/>
    </source>
</evidence>
<dbReference type="PANTHER" id="PTHR10742:SF410">
    <property type="entry name" value="LYSINE-SPECIFIC HISTONE DEMETHYLASE 2"/>
    <property type="match status" value="1"/>
</dbReference>
<keyword evidence="3" id="KW-0489">Methyltransferase</keyword>
<feature type="compositionally biased region" description="Basic and acidic residues" evidence="1">
    <location>
        <begin position="787"/>
        <end position="796"/>
    </location>
</feature>
<feature type="compositionally biased region" description="Basic and acidic residues" evidence="1">
    <location>
        <begin position="1502"/>
        <end position="1541"/>
    </location>
</feature>
<dbReference type="PANTHER" id="PTHR10742">
    <property type="entry name" value="FLAVIN MONOAMINE OXIDASE"/>
    <property type="match status" value="1"/>
</dbReference>
<feature type="domain" description="Amine oxidase" evidence="2">
    <location>
        <begin position="769"/>
        <end position="920"/>
    </location>
</feature>
<gene>
    <name evidence="3" type="ORF">TGFOU_275420A</name>
</gene>
<feature type="compositionally biased region" description="Basic and acidic residues" evidence="1">
    <location>
        <begin position="1825"/>
        <end position="1841"/>
    </location>
</feature>
<feature type="compositionally biased region" description="Low complexity" evidence="1">
    <location>
        <begin position="1632"/>
        <end position="1651"/>
    </location>
</feature>
<dbReference type="EMBL" id="AEYH02002994">
    <property type="protein sequence ID" value="KFG32405.1"/>
    <property type="molecule type" value="Genomic_DNA"/>
</dbReference>
<feature type="domain" description="Amine oxidase" evidence="2">
    <location>
        <begin position="1426"/>
        <end position="1474"/>
    </location>
</feature>
<reference evidence="3 4" key="1">
    <citation type="submission" date="2014-07" db="EMBL/GenBank/DDBJ databases">
        <authorList>
            <person name="Sibley D."/>
            <person name="Venepally P."/>
            <person name="Karamycheva S."/>
            <person name="Hadjithomas M."/>
            <person name="Khan A."/>
            <person name="Brunk B."/>
            <person name="Roos D."/>
            <person name="Caler E."/>
            <person name="Lorenzi H."/>
        </authorList>
    </citation>
    <scope>NUCLEOTIDE SEQUENCE [LARGE SCALE GENOMIC DNA]</scope>
    <source>
        <strain evidence="3 4">FOU</strain>
    </source>
</reference>
<evidence type="ECO:0000313" key="3">
    <source>
        <dbReference type="EMBL" id="KFG32405.1"/>
    </source>
</evidence>
<keyword evidence="3" id="KW-0808">Transferase</keyword>
<feature type="region of interest" description="Disordered" evidence="1">
    <location>
        <begin position="223"/>
        <end position="360"/>
    </location>
</feature>
<dbReference type="InterPro" id="IPR050281">
    <property type="entry name" value="Flavin_monoamine_oxidase"/>
</dbReference>
<feature type="compositionally biased region" description="Basic and acidic residues" evidence="1">
    <location>
        <begin position="1866"/>
        <end position="1880"/>
    </location>
</feature>
<feature type="region of interest" description="Disordered" evidence="1">
    <location>
        <begin position="1690"/>
        <end position="1748"/>
    </location>
</feature>
<feature type="compositionally biased region" description="Basic and acidic residues" evidence="1">
    <location>
        <begin position="1603"/>
        <end position="1621"/>
    </location>
</feature>
<feature type="compositionally biased region" description="Basic residues" evidence="1">
    <location>
        <begin position="327"/>
        <end position="336"/>
    </location>
</feature>
<dbReference type="Proteomes" id="UP000028838">
    <property type="component" value="Unassembled WGS sequence"/>
</dbReference>
<keyword evidence="3" id="KW-0560">Oxidoreductase</keyword>
<feature type="region of interest" description="Disordered" evidence="1">
    <location>
        <begin position="1771"/>
        <end position="1899"/>
    </location>
</feature>
<feature type="region of interest" description="Disordered" evidence="1">
    <location>
        <begin position="951"/>
        <end position="988"/>
    </location>
</feature>
<dbReference type="EC" id="1.5.3.-" evidence="3"/>
<dbReference type="InterPro" id="IPR036188">
    <property type="entry name" value="FAD/NAD-bd_sf"/>
</dbReference>
<dbReference type="PRINTS" id="PR00419">
    <property type="entry name" value="ADXRDTASE"/>
</dbReference>
<feature type="region of interest" description="Disordered" evidence="1">
    <location>
        <begin position="701"/>
        <end position="730"/>
    </location>
</feature>
<feature type="compositionally biased region" description="Acidic residues" evidence="1">
    <location>
        <begin position="797"/>
        <end position="807"/>
    </location>
</feature>
<feature type="compositionally biased region" description="Low complexity" evidence="1">
    <location>
        <begin position="1157"/>
        <end position="1169"/>
    </location>
</feature>
<feature type="compositionally biased region" description="Polar residues" evidence="1">
    <location>
        <begin position="951"/>
        <end position="966"/>
    </location>
</feature>
<dbReference type="GO" id="GO:0008168">
    <property type="term" value="F:methyltransferase activity"/>
    <property type="evidence" value="ECO:0007669"/>
    <property type="project" value="UniProtKB-KW"/>
</dbReference>
<feature type="compositionally biased region" description="Low complexity" evidence="1">
    <location>
        <begin position="1131"/>
        <end position="1148"/>
    </location>
</feature>
<name>A0A086JJT7_TOXGO</name>
<feature type="non-terminal residue" evidence="3">
    <location>
        <position position="1969"/>
    </location>
</feature>
<dbReference type="SUPFAM" id="SSF51905">
    <property type="entry name" value="FAD/NAD(P)-binding domain"/>
    <property type="match status" value="1"/>
</dbReference>
<sequence length="1969" mass="208622">MEPFNHRGDAAFRRCPSAGQLNAALPPSVPACMPAVVSLSGLPPDLPLGFQPPPLALSQAGSVTHEAPAGPAGNHSPRRSTSLQSLSSLSSSPSESEVEEDLAGEEPRTRVGCPDIRVDPPACDSAFVAFSAPASASAPLPFFSPPVAACCLPSRAPGVPPELLSASLLRSRAGRACSSASPSPQDSAQGWLHAASPPREDCLRRCLSPRLCAADVVVVSDGEECSDSERGRGKDGDGGRLQETQDGEGDAACLSPSPVSLSRRRLHDESSLNGTEEEACASFDAGKSHSDDAKAGEDTPPLPSHGSSAAAFSVSGHSTEEGSRPHGPSRSRRSSRRTSANTPVSIMASSSSSSSPSLSSASFSSSAASSSVFPSTASALPRAEFLSESSLLASASVATPHCASALTSGHPRLRSWLSFRQLRVGRPAEKKRQFLLRGKKQLKVAVIGAGMAGISAARELRDAGVKSVVVYEARSRVGGRCCSAEVTLHPRPELASASAQAKASRENPGLDIGDREESAEAAQAAKAPNEVKGEEQWPLRACEPRGVLGECCDASAKRSAIEGISSSRAFSASSLPSSSSSSSSAWSSTSAVSSVPSASASLSASASGALVVPGIDLGASWIHGIDDNPVYAICLAHRLHPFGAAKGVEVVDDSATVGSSKRKRKASQKAVEILTDAEEVLFDEATGARVDAEVDAWAYEAHQSHQREADSSARRDEGNRGWRQWPAGPTGAQTELKTLLHQSLGGVLNAKMREAIRARRKRLAQPREETRNARKPRAAPCTEDQEPAERSRTAEETEREGEEESDVEPGKEGDSVEGRLLMWHLNNLEYSAGADVDDLSLICWDQDDLTAFQGQHVLIWEGYKSAVEALTSDLDIRLRHEVSSISYSDSGVTLRFADGTVSPRFDFCIVTLPLGVLKASVTADEQRATGEDAARFRSEVHAKELLPSQTLPARSLSTVRGDNQVSPLIGEEEEKAPDTQAENGDAERVERSSEGLHWQQEAWRVPHSGATADAFQEEGRNAGTERKADSRNEGQVDKITEKEASRMEGNASEELGIELECKGLVDVCGTDETRGIQGEVRGGERGLRRFVCMENGDPCVGDSVVKNIEKSLLPRHSSLHSSESNGDHLLSSAASSRHNAAAPTSGGAEPPGGDSGSGPLPVSLTSSCSSSHVSSSLSSSRLSSFSSSFPLSNGNCADGEANPGGGYEPRDAEKEDERGTGGDWCRPQDGDSSLHSSSSFVAPSSLTAPSSSASVRLPEARGADSSTSAFLKSEVCGEASAPVKARAARSDLDVDAEIADALHDVPVDFTFPPDLLPFLIPSQKRRGNGRRICKKQALARLRAADGWAKKSREATPEAISSSGVRTPRPPGGDTPKDAQQGVEGVKGEGEERDAARTEEGGVDASSSASSWFALSKERCESRRGLVAFDPPLPEWKREAVKLLGMGNMNKVALVFESPFWLHEDDDGDGDEGEAEDGDKGEAEETRGPETLESVGNGEDEREERRTEDSQVARPRGEEGDASDRRDGSGGEGDRKREEESGKGGLTDADGETRKNGNCRGVEETEMRESTSDERMDANSKGDEQREREGEIGGNEDEMGGCEGDVRKTGDTKGDRDTRGNFDESLTPCGSRSLPSDNGPLSSSLSASRVSPPEIPYPIASECICDDSDSRPGSVAPLCSLECPSTSSLLFPASSTSSGPSLASRPTPPFSSASPASSSFSSSLSNSSSSCSSSTVPTSSSSPLSSAALAPAFAPSSAPLLSPLSASVFSSVSSSVPASASAASSPWLSSQTRSALRRCENPTGAKGGRGGEKGGGRSGRRRREKTKGSEAPERPRQAREWRDETEEREDEPEVNAKERRSLRPRRERREQEKFSDSEGRETKRRRTRKNRVKTVPRQRGWASREKGRYAQLVYLHPKPIILVLVGNTSPSVFVFALRVHRPKGHEVAFFSLLESHTRPTPDIKRLHILS</sequence>